<feature type="transmembrane region" description="Helical" evidence="1">
    <location>
        <begin position="69"/>
        <end position="88"/>
    </location>
</feature>
<dbReference type="RefSeq" id="WP_173061935.1">
    <property type="nucleotide sequence ID" value="NZ_AP022853.1"/>
</dbReference>
<sequence>MNERDIAKKISQHLNYGTNQLDRSVLARLQAARQQALELHAKPRHAFGLSLAGAAGSGHHHGEGRHFSLRFWLSLAALLVGLLIAVNWQTMNGDLADDVDATLLAADLPVHAYLDSDFDAWLEQSSQD</sequence>
<dbReference type="Pfam" id="PF12279">
    <property type="entry name" value="DUF3619"/>
    <property type="match status" value="1"/>
</dbReference>
<dbReference type="KEGG" id="slac:SKTS_12470"/>
<keyword evidence="3" id="KW-1185">Reference proteome</keyword>
<evidence type="ECO:0000313" key="2">
    <source>
        <dbReference type="EMBL" id="BCB26361.1"/>
    </source>
</evidence>
<reference evidence="3" key="1">
    <citation type="submission" date="2020-03" db="EMBL/GenBank/DDBJ databases">
        <title>Complete genome sequence of sulfur-oxidizing bacterium skT11.</title>
        <authorList>
            <person name="Kanda M."/>
            <person name="Kojima H."/>
            <person name="Fukui M."/>
        </authorList>
    </citation>
    <scope>NUCLEOTIDE SEQUENCE [LARGE SCALE GENOMIC DNA]</scope>
    <source>
        <strain evidence="3">skT11</strain>
    </source>
</reference>
<dbReference type="InterPro" id="IPR022064">
    <property type="entry name" value="DUF3619"/>
</dbReference>
<keyword evidence="1" id="KW-1133">Transmembrane helix</keyword>
<evidence type="ECO:0000256" key="1">
    <source>
        <dbReference type="SAM" id="Phobius"/>
    </source>
</evidence>
<dbReference type="AlphaFoldDB" id="A0A6F8VB33"/>
<keyword evidence="1" id="KW-0812">Transmembrane</keyword>
<protein>
    <recommendedName>
        <fullName evidence="4">DUF3619 domain-containing protein</fullName>
    </recommendedName>
</protein>
<name>A0A6F8VB33_9PROT</name>
<proteinExistence type="predicted"/>
<dbReference type="EMBL" id="AP022853">
    <property type="protein sequence ID" value="BCB26361.1"/>
    <property type="molecule type" value="Genomic_DNA"/>
</dbReference>
<organism evidence="2 3">
    <name type="scientific">Sulfurimicrobium lacus</name>
    <dbReference type="NCBI Taxonomy" id="2715678"/>
    <lineage>
        <taxon>Bacteria</taxon>
        <taxon>Pseudomonadati</taxon>
        <taxon>Pseudomonadota</taxon>
        <taxon>Betaproteobacteria</taxon>
        <taxon>Nitrosomonadales</taxon>
        <taxon>Sulfuricellaceae</taxon>
        <taxon>Sulfurimicrobium</taxon>
    </lineage>
</organism>
<dbReference type="Proteomes" id="UP000502260">
    <property type="component" value="Chromosome"/>
</dbReference>
<accession>A0A6F8VB33</accession>
<evidence type="ECO:0000313" key="3">
    <source>
        <dbReference type="Proteomes" id="UP000502260"/>
    </source>
</evidence>
<evidence type="ECO:0008006" key="4">
    <source>
        <dbReference type="Google" id="ProtNLM"/>
    </source>
</evidence>
<gene>
    <name evidence="2" type="ORF">SKTS_12470</name>
</gene>
<keyword evidence="1" id="KW-0472">Membrane</keyword>